<protein>
    <submittedName>
        <fullName evidence="2">Alkaline phosphatase Type I phosphodiesterase/nucleotide pyrophosphatase</fullName>
        <ecNumber evidence="2">3.1.3.1</ecNumber>
    </submittedName>
</protein>
<sequence>APSYDSHLSRRHDRRRAARRAAPRRAPRARDAASGGARARAVAHAAGVRHRRPARPRLLRAVRRAAHRGARPAAARRGVLLERAAGPRHHRDRAGPRERAERTLPAQHRDRAQQRRRAGPAGPAPRRRRAARVAVPVPRHRALRLDAHARPAEPRPLGVAQGPRGDPPAGPRPPGGVLVRVHRRHLHHQPLLPRHAPRLGAALQRAAAPPAHRGARVDAAPRGRRLPRARQRAGGERRARLHVPARPAGRHRRRGARAPGPPVDGRHHPRDGARRGGAPRPRRRAADRPAGRVALRHRRDRAQVRPGLARAPRPGAAARPVAGRVPRLAVPHARLVARARGPHLRPRHRPLPGAALRRAAGAGRRARRRGAGDR</sequence>
<feature type="compositionally biased region" description="Basic residues" evidence="1">
    <location>
        <begin position="9"/>
        <end position="27"/>
    </location>
</feature>
<feature type="compositionally biased region" description="Low complexity" evidence="1">
    <location>
        <begin position="203"/>
        <end position="212"/>
    </location>
</feature>
<feature type="compositionally biased region" description="Basic and acidic residues" evidence="1">
    <location>
        <begin position="93"/>
        <end position="113"/>
    </location>
</feature>
<feature type="region of interest" description="Disordered" evidence="1">
    <location>
        <begin position="1"/>
        <end position="176"/>
    </location>
</feature>
<feature type="compositionally biased region" description="Basic residues" evidence="1">
    <location>
        <begin position="239"/>
        <end position="256"/>
    </location>
</feature>
<evidence type="ECO:0000313" key="2">
    <source>
        <dbReference type="EMBL" id="CAA9317344.1"/>
    </source>
</evidence>
<feature type="compositionally biased region" description="Pro residues" evidence="1">
    <location>
        <begin position="165"/>
        <end position="174"/>
    </location>
</feature>
<dbReference type="EMBL" id="CADCTX010000402">
    <property type="protein sequence ID" value="CAA9317344.1"/>
    <property type="molecule type" value="Genomic_DNA"/>
</dbReference>
<name>A0A6J4KW78_9BACT</name>
<feature type="compositionally biased region" description="Low complexity" evidence="1">
    <location>
        <begin position="32"/>
        <end position="46"/>
    </location>
</feature>
<proteinExistence type="predicted"/>
<dbReference type="AlphaFoldDB" id="A0A6J4KW78"/>
<feature type="compositionally biased region" description="Basic residues" evidence="1">
    <location>
        <begin position="222"/>
        <end position="231"/>
    </location>
</feature>
<accession>A0A6J4KW78</accession>
<dbReference type="GO" id="GO:0004035">
    <property type="term" value="F:alkaline phosphatase activity"/>
    <property type="evidence" value="ECO:0007669"/>
    <property type="project" value="UniProtKB-EC"/>
</dbReference>
<feature type="compositionally biased region" description="Basic residues" evidence="1">
    <location>
        <begin position="364"/>
        <end position="374"/>
    </location>
</feature>
<feature type="compositionally biased region" description="Basic and acidic residues" evidence="1">
    <location>
        <begin position="143"/>
        <end position="153"/>
    </location>
</feature>
<feature type="compositionally biased region" description="Basic and acidic residues" evidence="1">
    <location>
        <begin position="264"/>
        <end position="274"/>
    </location>
</feature>
<evidence type="ECO:0000256" key="1">
    <source>
        <dbReference type="SAM" id="MobiDB-lite"/>
    </source>
</evidence>
<feature type="region of interest" description="Disordered" evidence="1">
    <location>
        <begin position="203"/>
        <end position="374"/>
    </location>
</feature>
<feature type="non-terminal residue" evidence="2">
    <location>
        <position position="374"/>
    </location>
</feature>
<feature type="non-terminal residue" evidence="2">
    <location>
        <position position="1"/>
    </location>
</feature>
<feature type="compositionally biased region" description="Basic residues" evidence="1">
    <location>
        <begin position="47"/>
        <end position="70"/>
    </location>
</feature>
<feature type="compositionally biased region" description="Low complexity" evidence="1">
    <location>
        <begin position="351"/>
        <end position="363"/>
    </location>
</feature>
<feature type="compositionally biased region" description="Low complexity" evidence="1">
    <location>
        <begin position="304"/>
        <end position="331"/>
    </location>
</feature>
<organism evidence="2">
    <name type="scientific">uncultured Gemmatimonadaceae bacterium</name>
    <dbReference type="NCBI Taxonomy" id="246130"/>
    <lineage>
        <taxon>Bacteria</taxon>
        <taxon>Pseudomonadati</taxon>
        <taxon>Gemmatimonadota</taxon>
        <taxon>Gemmatimonadia</taxon>
        <taxon>Gemmatimonadales</taxon>
        <taxon>Gemmatimonadaceae</taxon>
        <taxon>environmental samples</taxon>
    </lineage>
</organism>
<gene>
    <name evidence="2" type="ORF">AVDCRST_MAG40-1296</name>
</gene>
<reference evidence="2" key="1">
    <citation type="submission" date="2020-02" db="EMBL/GenBank/DDBJ databases">
        <authorList>
            <person name="Meier V. D."/>
        </authorList>
    </citation>
    <scope>NUCLEOTIDE SEQUENCE</scope>
    <source>
        <strain evidence="2">AVDCRST_MAG40</strain>
    </source>
</reference>
<feature type="compositionally biased region" description="Basic residues" evidence="1">
    <location>
        <begin position="335"/>
        <end position="350"/>
    </location>
</feature>
<keyword evidence="2" id="KW-0378">Hydrolase</keyword>
<dbReference type="EC" id="3.1.3.1" evidence="2"/>